<evidence type="ECO:0000313" key="3">
    <source>
        <dbReference type="Proteomes" id="UP000032210"/>
    </source>
</evidence>
<dbReference type="AlphaFoldDB" id="A0A0D0RX11"/>
<comment type="caution">
    <text evidence="2">The sequence shown here is derived from an EMBL/GenBank/DDBJ whole genome shotgun (WGS) entry which is preliminary data.</text>
</comment>
<sequence length="165" mass="18022">MKNQQNNTSALSALLRTANGGDTLETNSLCCAAAGIIAPLSATAEALIPHEKLRGAALADATLNAQERPLAQPVVGYTHRSLPKAIEAEIFSDDELADLTGYKQRAHQRKWLTDRNWVFVESRGGRPLVGRMYARMKLGMTNTALIEQSPPPARPVWTPDFSRVN</sequence>
<reference evidence="2 3" key="1">
    <citation type="submission" date="2015-01" db="EMBL/GenBank/DDBJ databases">
        <title>Genome sequence of the beneficial rhizobacterium Pseudomonas fluorescens 2-79.</title>
        <authorList>
            <person name="Thuermer A."/>
            <person name="Daniel R."/>
        </authorList>
    </citation>
    <scope>NUCLEOTIDE SEQUENCE [LARGE SCALE GENOMIC DNA]</scope>
    <source>
        <strain evidence="2 3">2-79</strain>
    </source>
</reference>
<dbReference type="InterPro" id="IPR025319">
    <property type="entry name" value="DUF4224"/>
</dbReference>
<organism evidence="2 3">
    <name type="scientific">Pseudomonas fluorescens</name>
    <dbReference type="NCBI Taxonomy" id="294"/>
    <lineage>
        <taxon>Bacteria</taxon>
        <taxon>Pseudomonadati</taxon>
        <taxon>Pseudomonadota</taxon>
        <taxon>Gammaproteobacteria</taxon>
        <taxon>Pseudomonadales</taxon>
        <taxon>Pseudomonadaceae</taxon>
        <taxon>Pseudomonas</taxon>
    </lineage>
</organism>
<dbReference type="PATRIC" id="fig|294.125.peg.398"/>
<protein>
    <recommendedName>
        <fullName evidence="1">DUF4224 domain-containing protein</fullName>
    </recommendedName>
</protein>
<gene>
    <name evidence="2" type="ORF">PFLU3_03930</name>
</gene>
<dbReference type="Proteomes" id="UP000032210">
    <property type="component" value="Unassembled WGS sequence"/>
</dbReference>
<evidence type="ECO:0000259" key="1">
    <source>
        <dbReference type="Pfam" id="PF13986"/>
    </source>
</evidence>
<accession>A0A0D0RX11</accession>
<dbReference type="Pfam" id="PF13986">
    <property type="entry name" value="DUF4224"/>
    <property type="match status" value="1"/>
</dbReference>
<name>A0A0D0RX11_PSEFL</name>
<dbReference type="EMBL" id="JXCQ01000003">
    <property type="protein sequence ID" value="KIR24162.1"/>
    <property type="molecule type" value="Genomic_DNA"/>
</dbReference>
<proteinExistence type="predicted"/>
<feature type="domain" description="DUF4224" evidence="1">
    <location>
        <begin position="92"/>
        <end position="133"/>
    </location>
</feature>
<evidence type="ECO:0000313" key="2">
    <source>
        <dbReference type="EMBL" id="KIR24162.1"/>
    </source>
</evidence>